<dbReference type="FunFam" id="3.20.80.10:FF:000002">
    <property type="entry name" value="Heme-binding protein 2"/>
    <property type="match status" value="1"/>
</dbReference>
<name>A0AAV3S0L1_LITER</name>
<dbReference type="PROSITE" id="PS51257">
    <property type="entry name" value="PROKAR_LIPOPROTEIN"/>
    <property type="match status" value="1"/>
</dbReference>
<dbReference type="EMBL" id="BAABME010012736">
    <property type="protein sequence ID" value="GAA0185471.1"/>
    <property type="molecule type" value="Genomic_DNA"/>
</dbReference>
<keyword evidence="2" id="KW-0472">Membrane</keyword>
<sequence length="242" mass="27706">MYTHRQTTYYIIDVYIMMISFLPKIAYSICFILSCFLFDHHAYFVNGKKFPIPLNCLRYECPSYDIIQTNMKEGFEIRKYNSAAWASTRLISSTSFILAANQAFLTLFNYTQGANDRARKFNLTAPVLIDVYTPTPPSSTRISSYVIYFYLPRKYQKRPPLSNKVSIVKLPPHEYAAVRRTSSAFLNQTNTAYEVSSLRNSLRGTSWVGAVTAPAAPLTAASYNAPFELKDRVNEVIIWFDV</sequence>
<evidence type="ECO:0000313" key="3">
    <source>
        <dbReference type="EMBL" id="GAA0185471.1"/>
    </source>
</evidence>
<keyword evidence="2" id="KW-1133">Transmembrane helix</keyword>
<dbReference type="InterPro" id="IPR011256">
    <property type="entry name" value="Reg_factor_effector_dom_sf"/>
</dbReference>
<dbReference type="AlphaFoldDB" id="A0AAV3S0L1"/>
<dbReference type="InterPro" id="IPR006917">
    <property type="entry name" value="SOUL_heme-bd"/>
</dbReference>
<feature type="transmembrane region" description="Helical" evidence="2">
    <location>
        <begin position="15"/>
        <end position="38"/>
    </location>
</feature>
<organism evidence="3 4">
    <name type="scientific">Lithospermum erythrorhizon</name>
    <name type="common">Purple gromwell</name>
    <name type="synonym">Lithospermum officinale var. erythrorhizon</name>
    <dbReference type="NCBI Taxonomy" id="34254"/>
    <lineage>
        <taxon>Eukaryota</taxon>
        <taxon>Viridiplantae</taxon>
        <taxon>Streptophyta</taxon>
        <taxon>Embryophyta</taxon>
        <taxon>Tracheophyta</taxon>
        <taxon>Spermatophyta</taxon>
        <taxon>Magnoliopsida</taxon>
        <taxon>eudicotyledons</taxon>
        <taxon>Gunneridae</taxon>
        <taxon>Pentapetalae</taxon>
        <taxon>asterids</taxon>
        <taxon>lamiids</taxon>
        <taxon>Boraginales</taxon>
        <taxon>Boraginaceae</taxon>
        <taxon>Boraginoideae</taxon>
        <taxon>Lithospermeae</taxon>
        <taxon>Lithospermum</taxon>
    </lineage>
</organism>
<keyword evidence="4" id="KW-1185">Reference proteome</keyword>
<dbReference type="SUPFAM" id="SSF55136">
    <property type="entry name" value="Probable bacterial effector-binding domain"/>
    <property type="match status" value="1"/>
</dbReference>
<evidence type="ECO:0000256" key="2">
    <source>
        <dbReference type="SAM" id="Phobius"/>
    </source>
</evidence>
<comment type="similarity">
    <text evidence="1">Belongs to the HEBP family.</text>
</comment>
<reference evidence="3 4" key="1">
    <citation type="submission" date="2024-01" db="EMBL/GenBank/DDBJ databases">
        <title>The complete chloroplast genome sequence of Lithospermum erythrorhizon: insights into the phylogenetic relationship among Boraginaceae species and the maternal lineages of purple gromwells.</title>
        <authorList>
            <person name="Okada T."/>
            <person name="Watanabe K."/>
        </authorList>
    </citation>
    <scope>NUCLEOTIDE SEQUENCE [LARGE SCALE GENOMIC DNA]</scope>
</reference>
<comment type="caution">
    <text evidence="3">The sequence shown here is derived from an EMBL/GenBank/DDBJ whole genome shotgun (WGS) entry which is preliminary data.</text>
</comment>
<gene>
    <name evidence="3" type="ORF">LIER_32759</name>
</gene>
<evidence type="ECO:0000313" key="4">
    <source>
        <dbReference type="Proteomes" id="UP001454036"/>
    </source>
</evidence>
<keyword evidence="2" id="KW-0812">Transmembrane</keyword>
<dbReference type="Gene3D" id="3.20.80.10">
    <property type="entry name" value="Regulatory factor, effector binding domain"/>
    <property type="match status" value="1"/>
</dbReference>
<protein>
    <recommendedName>
        <fullName evidence="5">Heme-binding protein</fullName>
    </recommendedName>
</protein>
<accession>A0AAV3S0L1</accession>
<proteinExistence type="inferred from homology"/>
<dbReference type="PANTHER" id="PTHR11220:SF59">
    <property type="entry name" value="HEME-BINDING PROTEIN 2-LIKE"/>
    <property type="match status" value="1"/>
</dbReference>
<dbReference type="PANTHER" id="PTHR11220">
    <property type="entry name" value="HEME-BINDING PROTEIN-RELATED"/>
    <property type="match status" value="1"/>
</dbReference>
<evidence type="ECO:0008006" key="5">
    <source>
        <dbReference type="Google" id="ProtNLM"/>
    </source>
</evidence>
<evidence type="ECO:0000256" key="1">
    <source>
        <dbReference type="ARBA" id="ARBA00009817"/>
    </source>
</evidence>
<dbReference type="Proteomes" id="UP001454036">
    <property type="component" value="Unassembled WGS sequence"/>
</dbReference>
<dbReference type="Pfam" id="PF04832">
    <property type="entry name" value="SOUL"/>
    <property type="match status" value="1"/>
</dbReference>